<organism evidence="1 2">
    <name type="scientific">Paraclostridium tenue</name>
    <dbReference type="NCBI Taxonomy" id="1737"/>
    <lineage>
        <taxon>Bacteria</taxon>
        <taxon>Bacillati</taxon>
        <taxon>Bacillota</taxon>
        <taxon>Clostridia</taxon>
        <taxon>Peptostreptococcales</taxon>
        <taxon>Peptostreptococcaceae</taxon>
        <taxon>Paraclostridium</taxon>
    </lineage>
</organism>
<name>A0ABN1M4M7_9FIRM</name>
<sequence>MNFKLMLIYQLLKIPIRKFIYKNNIKMVRCIRLKYGIIYINNIKMVRCIRLKYGIIYINIQS</sequence>
<accession>A0ABN1M4M7</accession>
<evidence type="ECO:0000313" key="2">
    <source>
        <dbReference type="Proteomes" id="UP001400965"/>
    </source>
</evidence>
<reference evidence="1 2" key="1">
    <citation type="journal article" date="2019" name="Int. J. Syst. Evol. Microbiol.">
        <title>The Global Catalogue of Microorganisms (GCM) 10K type strain sequencing project: providing services to taxonomists for standard genome sequencing and annotation.</title>
        <authorList>
            <consortium name="The Broad Institute Genomics Platform"/>
            <consortium name="The Broad Institute Genome Sequencing Center for Infectious Disease"/>
            <person name="Wu L."/>
            <person name="Ma J."/>
        </authorList>
    </citation>
    <scope>NUCLEOTIDE SEQUENCE [LARGE SCALE GENOMIC DNA]</scope>
    <source>
        <strain evidence="1 2">JCM 6486</strain>
    </source>
</reference>
<dbReference type="Proteomes" id="UP001400965">
    <property type="component" value="Unassembled WGS sequence"/>
</dbReference>
<keyword evidence="2" id="KW-1185">Reference proteome</keyword>
<evidence type="ECO:0000313" key="1">
    <source>
        <dbReference type="EMBL" id="GAA0864077.1"/>
    </source>
</evidence>
<gene>
    <name evidence="1" type="ORF">GCM10008917_16130</name>
</gene>
<protein>
    <submittedName>
        <fullName evidence="1">Uncharacterized protein</fullName>
    </submittedName>
</protein>
<dbReference type="EMBL" id="BAAACP010000008">
    <property type="protein sequence ID" value="GAA0864077.1"/>
    <property type="molecule type" value="Genomic_DNA"/>
</dbReference>
<comment type="caution">
    <text evidence="1">The sequence shown here is derived from an EMBL/GenBank/DDBJ whole genome shotgun (WGS) entry which is preliminary data.</text>
</comment>
<proteinExistence type="predicted"/>